<organism evidence="2 3">
    <name type="scientific">Psychrosphaera algicola</name>
    <dbReference type="NCBI Taxonomy" id="3023714"/>
    <lineage>
        <taxon>Bacteria</taxon>
        <taxon>Pseudomonadati</taxon>
        <taxon>Pseudomonadota</taxon>
        <taxon>Gammaproteobacteria</taxon>
        <taxon>Alteromonadales</taxon>
        <taxon>Pseudoalteromonadaceae</taxon>
        <taxon>Psychrosphaera</taxon>
    </lineage>
</organism>
<dbReference type="Proteomes" id="UP001528411">
    <property type="component" value="Unassembled WGS sequence"/>
</dbReference>
<evidence type="ECO:0000256" key="1">
    <source>
        <dbReference type="SAM" id="SignalP"/>
    </source>
</evidence>
<feature type="signal peptide" evidence="1">
    <location>
        <begin position="1"/>
        <end position="23"/>
    </location>
</feature>
<dbReference type="RefSeq" id="WP_272182375.1">
    <property type="nucleotide sequence ID" value="NZ_JAQOMS010000002.1"/>
</dbReference>
<feature type="chain" id="PRO_5045682560" evidence="1">
    <location>
        <begin position="24"/>
        <end position="100"/>
    </location>
</feature>
<reference evidence="2 3" key="1">
    <citation type="submission" date="2023-01" db="EMBL/GenBank/DDBJ databases">
        <title>Psychrosphaera sp. nov., isolated from marine algae.</title>
        <authorList>
            <person name="Bayburt H."/>
            <person name="Choi B.J."/>
            <person name="Kim J.M."/>
            <person name="Choi D.G."/>
            <person name="Jeon C.O."/>
        </authorList>
    </citation>
    <scope>NUCLEOTIDE SEQUENCE [LARGE SCALE GENOMIC DNA]</scope>
    <source>
        <strain evidence="2 3">G1-22</strain>
    </source>
</reference>
<evidence type="ECO:0000313" key="3">
    <source>
        <dbReference type="Proteomes" id="UP001528411"/>
    </source>
</evidence>
<name>A0ABT5FJJ1_9GAMM</name>
<comment type="caution">
    <text evidence="2">The sequence shown here is derived from an EMBL/GenBank/DDBJ whole genome shotgun (WGS) entry which is preliminary data.</text>
</comment>
<dbReference type="EMBL" id="JAQOMS010000002">
    <property type="protein sequence ID" value="MDC2891374.1"/>
    <property type="molecule type" value="Genomic_DNA"/>
</dbReference>
<keyword evidence="1" id="KW-0732">Signal</keyword>
<keyword evidence="3" id="KW-1185">Reference proteome</keyword>
<gene>
    <name evidence="2" type="ORF">PN838_24855</name>
</gene>
<protein>
    <submittedName>
        <fullName evidence="2">Uncharacterized protein</fullName>
    </submittedName>
</protein>
<proteinExistence type="predicted"/>
<accession>A0ABT5FJJ1</accession>
<sequence length="100" mass="11150">MRLISSYLFLAFILIANFPSSQGGSYGHQYQILETTINATLSCDIDSLGSEEFEDKFFLSKFDFELSAQCCTSPASIITFHNPPTQRDYLIRAPPLSLAS</sequence>
<evidence type="ECO:0000313" key="2">
    <source>
        <dbReference type="EMBL" id="MDC2891374.1"/>
    </source>
</evidence>